<proteinExistence type="predicted"/>
<evidence type="ECO:0000256" key="1">
    <source>
        <dbReference type="SAM" id="MobiDB-lite"/>
    </source>
</evidence>
<dbReference type="AlphaFoldDB" id="A0A7J8JHI2"/>
<feature type="compositionally biased region" description="Pro residues" evidence="1">
    <location>
        <begin position="77"/>
        <end position="89"/>
    </location>
</feature>
<dbReference type="EMBL" id="JACASE010000002">
    <property type="protein sequence ID" value="KAF6496158.1"/>
    <property type="molecule type" value="Genomic_DNA"/>
</dbReference>
<accession>A0A7J8JHI2</accession>
<evidence type="ECO:0000313" key="3">
    <source>
        <dbReference type="Proteomes" id="UP000593571"/>
    </source>
</evidence>
<dbReference type="Proteomes" id="UP000593571">
    <property type="component" value="Unassembled WGS sequence"/>
</dbReference>
<reference evidence="2 3" key="1">
    <citation type="journal article" date="2020" name="Nature">
        <title>Six reference-quality genomes reveal evolution of bat adaptations.</title>
        <authorList>
            <person name="Jebb D."/>
            <person name="Huang Z."/>
            <person name="Pippel M."/>
            <person name="Hughes G.M."/>
            <person name="Lavrichenko K."/>
            <person name="Devanna P."/>
            <person name="Winkler S."/>
            <person name="Jermiin L.S."/>
            <person name="Skirmuntt E.C."/>
            <person name="Katzourakis A."/>
            <person name="Burkitt-Gray L."/>
            <person name="Ray D.A."/>
            <person name="Sullivan K.A.M."/>
            <person name="Roscito J.G."/>
            <person name="Kirilenko B.M."/>
            <person name="Davalos L.M."/>
            <person name="Corthals A.P."/>
            <person name="Power M.L."/>
            <person name="Jones G."/>
            <person name="Ransome R.D."/>
            <person name="Dechmann D.K.N."/>
            <person name="Locatelli A.G."/>
            <person name="Puechmaille S.J."/>
            <person name="Fedrigo O."/>
            <person name="Jarvis E.D."/>
            <person name="Hiller M."/>
            <person name="Vernes S.C."/>
            <person name="Myers E.W."/>
            <person name="Teeling E.C."/>
        </authorList>
    </citation>
    <scope>NUCLEOTIDE SEQUENCE [LARGE SCALE GENOMIC DNA]</scope>
    <source>
        <strain evidence="2">MRouAeg1</strain>
        <tissue evidence="2">Muscle</tissue>
    </source>
</reference>
<feature type="region of interest" description="Disordered" evidence="1">
    <location>
        <begin position="48"/>
        <end position="97"/>
    </location>
</feature>
<gene>
    <name evidence="2" type="ORF">HJG63_010386</name>
</gene>
<comment type="caution">
    <text evidence="2">The sequence shown here is derived from an EMBL/GenBank/DDBJ whole genome shotgun (WGS) entry which is preliminary data.</text>
</comment>
<protein>
    <submittedName>
        <fullName evidence="2">Uncharacterized protein</fullName>
    </submittedName>
</protein>
<evidence type="ECO:0000313" key="2">
    <source>
        <dbReference type="EMBL" id="KAF6496158.1"/>
    </source>
</evidence>
<sequence>MPPTVGRGWGQRGLTPSLSALSYPAPAWLRDSGHTPFLLPDSAPACGMRGGGVPGHGEKTRVTPPFGHRQPGLIFPDQPPWLPPNPSASPHPLAAPSAPHRPALVSLPVWLMELELGSREGMQGAGQGRTHSKCF</sequence>
<keyword evidence="3" id="KW-1185">Reference proteome</keyword>
<organism evidence="2 3">
    <name type="scientific">Rousettus aegyptiacus</name>
    <name type="common">Egyptian fruit bat</name>
    <name type="synonym">Pteropus aegyptiacus</name>
    <dbReference type="NCBI Taxonomy" id="9407"/>
    <lineage>
        <taxon>Eukaryota</taxon>
        <taxon>Metazoa</taxon>
        <taxon>Chordata</taxon>
        <taxon>Craniata</taxon>
        <taxon>Vertebrata</taxon>
        <taxon>Euteleostomi</taxon>
        <taxon>Mammalia</taxon>
        <taxon>Eutheria</taxon>
        <taxon>Laurasiatheria</taxon>
        <taxon>Chiroptera</taxon>
        <taxon>Yinpterochiroptera</taxon>
        <taxon>Pteropodoidea</taxon>
        <taxon>Pteropodidae</taxon>
        <taxon>Rousettinae</taxon>
        <taxon>Rousettus</taxon>
    </lineage>
</organism>
<name>A0A7J8JHI2_ROUAE</name>